<reference evidence="2 3" key="1">
    <citation type="journal article" date="2024" name="Curr. Microbiol.">
        <title>Luteibacter sahnii sp. nov., A Novel Yellow-Colored Xanthomonadin Pigment Producing Probiotic Bacterium from Healthy Rice Seed Microbiome.</title>
        <authorList>
            <person name="Jaiswal G."/>
            <person name="Rana R."/>
            <person name="Nayak P.K."/>
            <person name="Chouhan R."/>
            <person name="Gandhi S.G."/>
            <person name="Patel H.K."/>
            <person name="Patil P.B."/>
        </authorList>
    </citation>
    <scope>NUCLEOTIDE SEQUENCE [LARGE SCALE GENOMIC DNA]</scope>
    <source>
        <strain evidence="2 3">PPL201</strain>
    </source>
</reference>
<sequence length="211" mass="22346">MTTSTLPSLVICEHCDSVYHRAPLTRGQRARCALCGASLYRHSRARPETILALSIASAIVFLIANVYPVVEISLQGMANGATLWQAVLAMASGEAAPIAVPVALCVIIVPGLQIGLLGWISAYATAGRPAPGGIGIMRFLALLRPWSMIEVCVVGILVSIIKLWSLAHVSPGEGMWAVGALMVLLPLIAGRDLRVLWETFDARPSEPSSAP</sequence>
<dbReference type="Proteomes" id="UP001528850">
    <property type="component" value="Unassembled WGS sequence"/>
</dbReference>
<evidence type="ECO:0000256" key="1">
    <source>
        <dbReference type="SAM" id="Phobius"/>
    </source>
</evidence>
<dbReference type="InterPro" id="IPR007498">
    <property type="entry name" value="PqiA-like"/>
</dbReference>
<accession>A0ABT6BC70</accession>
<feature type="transmembrane region" description="Helical" evidence="1">
    <location>
        <begin position="141"/>
        <end position="164"/>
    </location>
</feature>
<gene>
    <name evidence="2" type="ORF">P3W24_12205</name>
</gene>
<keyword evidence="1" id="KW-0472">Membrane</keyword>
<keyword evidence="1" id="KW-0812">Transmembrane</keyword>
<proteinExistence type="predicted"/>
<name>A0ABT6BC70_9GAMM</name>
<feature type="transmembrane region" description="Helical" evidence="1">
    <location>
        <begin position="98"/>
        <end position="120"/>
    </location>
</feature>
<protein>
    <submittedName>
        <fullName evidence="2">Paraquat-inducible protein A</fullName>
    </submittedName>
</protein>
<evidence type="ECO:0000313" key="3">
    <source>
        <dbReference type="Proteomes" id="UP001528850"/>
    </source>
</evidence>
<keyword evidence="1" id="KW-1133">Transmembrane helix</keyword>
<evidence type="ECO:0000313" key="2">
    <source>
        <dbReference type="EMBL" id="MDF4025730.1"/>
    </source>
</evidence>
<dbReference type="Pfam" id="PF04403">
    <property type="entry name" value="PqiA"/>
    <property type="match status" value="1"/>
</dbReference>
<keyword evidence="3" id="KW-1185">Reference proteome</keyword>
<comment type="caution">
    <text evidence="2">The sequence shown here is derived from an EMBL/GenBank/DDBJ whole genome shotgun (WGS) entry which is preliminary data.</text>
</comment>
<feature type="transmembrane region" description="Helical" evidence="1">
    <location>
        <begin position="50"/>
        <end position="70"/>
    </location>
</feature>
<feature type="transmembrane region" description="Helical" evidence="1">
    <location>
        <begin position="176"/>
        <end position="193"/>
    </location>
</feature>
<organism evidence="2 3">
    <name type="scientific">Luteibacter sahnii</name>
    <dbReference type="NCBI Taxonomy" id="3021977"/>
    <lineage>
        <taxon>Bacteria</taxon>
        <taxon>Pseudomonadati</taxon>
        <taxon>Pseudomonadota</taxon>
        <taxon>Gammaproteobacteria</taxon>
        <taxon>Lysobacterales</taxon>
        <taxon>Rhodanobacteraceae</taxon>
        <taxon>Luteibacter</taxon>
    </lineage>
</organism>
<dbReference type="EMBL" id="JARJJS010000002">
    <property type="protein sequence ID" value="MDF4025730.1"/>
    <property type="molecule type" value="Genomic_DNA"/>
</dbReference>